<dbReference type="Pfam" id="PF01263">
    <property type="entry name" value="Aldose_epim"/>
    <property type="match status" value="1"/>
</dbReference>
<dbReference type="EMBL" id="JBHSDH010000012">
    <property type="protein sequence ID" value="MFC4291455.1"/>
    <property type="molecule type" value="Genomic_DNA"/>
</dbReference>
<comment type="caution">
    <text evidence="1">The sequence shown here is derived from an EMBL/GenBank/DDBJ whole genome shotgun (WGS) entry which is preliminary data.</text>
</comment>
<dbReference type="CDD" id="cd09021">
    <property type="entry name" value="Aldose_epim_Ec_YphB"/>
    <property type="match status" value="1"/>
</dbReference>
<dbReference type="Proteomes" id="UP001595887">
    <property type="component" value="Unassembled WGS sequence"/>
</dbReference>
<keyword evidence="2" id="KW-1185">Reference proteome</keyword>
<evidence type="ECO:0000313" key="1">
    <source>
        <dbReference type="EMBL" id="MFC4291455.1"/>
    </source>
</evidence>
<dbReference type="Gene3D" id="2.70.98.10">
    <property type="match status" value="1"/>
</dbReference>
<reference evidence="2" key="1">
    <citation type="journal article" date="2019" name="Int. J. Syst. Evol. Microbiol.">
        <title>The Global Catalogue of Microorganisms (GCM) 10K type strain sequencing project: providing services to taxonomists for standard genome sequencing and annotation.</title>
        <authorList>
            <consortium name="The Broad Institute Genomics Platform"/>
            <consortium name="The Broad Institute Genome Sequencing Center for Infectious Disease"/>
            <person name="Wu L."/>
            <person name="Ma J."/>
        </authorList>
    </citation>
    <scope>NUCLEOTIDE SEQUENCE [LARGE SCALE GENOMIC DNA]</scope>
    <source>
        <strain evidence="2">CECT 8531</strain>
    </source>
</reference>
<sequence length="283" mass="31544">MGLALDKDDVCLQLLPERGGGIGRFTWRGHDIFRPADNGSDPLKLSNFPLIPYCNRIAHGRFTANGQDVTLPMTHEAADGEHSLHGLGWITPWHISASDETSAALMQSHDGSIWPWAYDAEQHFELTDNGYIHRIAITNRAQSKMPYGLGLHPYFPRGGAHLSMPVAGRWNNGADRLPDGYESYDAQPDWFDGSFIDHCYARSGGGDIVITAPAWRLTMKTDGLNQFAHVYLPQGEDYFCVEPVSHIPDAVNSDLPEENSGQCWLMPGERAERQVEFIVQEPE</sequence>
<protein>
    <submittedName>
        <fullName evidence="1">Aldose 1-epimerase</fullName>
    </submittedName>
</protein>
<name>A0ABV8REY6_9SPHN</name>
<proteinExistence type="predicted"/>
<organism evidence="1 2">
    <name type="scientific">Sphingorhabdus arenilitoris</name>
    <dbReference type="NCBI Taxonomy" id="1490041"/>
    <lineage>
        <taxon>Bacteria</taxon>
        <taxon>Pseudomonadati</taxon>
        <taxon>Pseudomonadota</taxon>
        <taxon>Alphaproteobacteria</taxon>
        <taxon>Sphingomonadales</taxon>
        <taxon>Sphingomonadaceae</taxon>
        <taxon>Sphingorhabdus</taxon>
    </lineage>
</organism>
<dbReference type="InterPro" id="IPR014718">
    <property type="entry name" value="GH-type_carb-bd"/>
</dbReference>
<dbReference type="SUPFAM" id="SSF74650">
    <property type="entry name" value="Galactose mutarotase-like"/>
    <property type="match status" value="1"/>
</dbReference>
<dbReference type="InterPro" id="IPR011013">
    <property type="entry name" value="Gal_mutarotase_sf_dom"/>
</dbReference>
<accession>A0ABV8REY6</accession>
<dbReference type="RefSeq" id="WP_381421317.1">
    <property type="nucleotide sequence ID" value="NZ_JBHSDH010000012.1"/>
</dbReference>
<dbReference type="InterPro" id="IPR008183">
    <property type="entry name" value="Aldose_1/G6P_1-epimerase"/>
</dbReference>
<evidence type="ECO:0000313" key="2">
    <source>
        <dbReference type="Proteomes" id="UP001595887"/>
    </source>
</evidence>
<gene>
    <name evidence="1" type="ORF">ACFOWX_03400</name>
</gene>